<accession>A0A0D1K118</accession>
<dbReference type="GO" id="GO:0043565">
    <property type="term" value="F:sequence-specific DNA binding"/>
    <property type="evidence" value="ECO:0007669"/>
    <property type="project" value="InterPro"/>
</dbReference>
<dbReference type="PRINTS" id="PR00032">
    <property type="entry name" value="HTHARAC"/>
</dbReference>
<dbReference type="EMBL" id="JXTP01000051">
    <property type="protein sequence ID" value="KIU27203.1"/>
    <property type="molecule type" value="Genomic_DNA"/>
</dbReference>
<dbReference type="PANTHER" id="PTHR46796">
    <property type="entry name" value="HTH-TYPE TRANSCRIPTIONAL ACTIVATOR RHAS-RELATED"/>
    <property type="match status" value="1"/>
</dbReference>
<comment type="caution">
    <text evidence="6">The sequence shown here is derived from an EMBL/GenBank/DDBJ whole genome shotgun (WGS) entry which is preliminary data.</text>
</comment>
<evidence type="ECO:0000256" key="1">
    <source>
        <dbReference type="ARBA" id="ARBA00023015"/>
    </source>
</evidence>
<dbReference type="Proteomes" id="UP000033203">
    <property type="component" value="Unassembled WGS sequence"/>
</dbReference>
<dbReference type="PATRIC" id="fig|1549858.7.peg.1834"/>
<dbReference type="PROSITE" id="PS01124">
    <property type="entry name" value="HTH_ARAC_FAMILY_2"/>
    <property type="match status" value="1"/>
</dbReference>
<reference evidence="6 7" key="1">
    <citation type="submission" date="2015-01" db="EMBL/GenBank/DDBJ databases">
        <title>Genome of Sphingomonas taxi strain 30a.</title>
        <authorList>
            <person name="Eevers N."/>
            <person name="Van Hamme J."/>
            <person name="Bottos E."/>
            <person name="Weyens N."/>
            <person name="Vangronsveld J."/>
        </authorList>
    </citation>
    <scope>NUCLEOTIDE SEQUENCE [LARGE SCALE GENOMIC DNA]</scope>
    <source>
        <strain evidence="6 7">30a</strain>
    </source>
</reference>
<keyword evidence="2" id="KW-0238">DNA-binding</keyword>
<dbReference type="Pfam" id="PF02311">
    <property type="entry name" value="AraC_binding"/>
    <property type="match status" value="1"/>
</dbReference>
<name>A0A0D1K118_9SPHN</name>
<gene>
    <name evidence="6" type="ORF">SR41_10910</name>
</gene>
<keyword evidence="3" id="KW-0010">Activator</keyword>
<dbReference type="AlphaFoldDB" id="A0A0D1K118"/>
<protein>
    <recommendedName>
        <fullName evidence="5">HTH araC/xylS-type domain-containing protein</fullName>
    </recommendedName>
</protein>
<evidence type="ECO:0000313" key="6">
    <source>
        <dbReference type="EMBL" id="KIU27203.1"/>
    </source>
</evidence>
<dbReference type="InterPro" id="IPR018060">
    <property type="entry name" value="HTH_AraC"/>
</dbReference>
<evidence type="ECO:0000256" key="4">
    <source>
        <dbReference type="ARBA" id="ARBA00023163"/>
    </source>
</evidence>
<feature type="domain" description="HTH araC/xylS-type" evidence="5">
    <location>
        <begin position="206"/>
        <end position="303"/>
    </location>
</feature>
<dbReference type="InterPro" id="IPR020449">
    <property type="entry name" value="Tscrpt_reg_AraC-type_HTH"/>
</dbReference>
<evidence type="ECO:0000256" key="3">
    <source>
        <dbReference type="ARBA" id="ARBA00023159"/>
    </source>
</evidence>
<dbReference type="InterPro" id="IPR050204">
    <property type="entry name" value="AraC_XylS_family_regulators"/>
</dbReference>
<dbReference type="SUPFAM" id="SSF46689">
    <property type="entry name" value="Homeodomain-like"/>
    <property type="match status" value="2"/>
</dbReference>
<dbReference type="GO" id="GO:0003700">
    <property type="term" value="F:DNA-binding transcription factor activity"/>
    <property type="evidence" value="ECO:0007669"/>
    <property type="project" value="InterPro"/>
</dbReference>
<dbReference type="InterPro" id="IPR037923">
    <property type="entry name" value="HTH-like"/>
</dbReference>
<keyword evidence="4" id="KW-0804">Transcription</keyword>
<dbReference type="InterPro" id="IPR009057">
    <property type="entry name" value="Homeodomain-like_sf"/>
</dbReference>
<sequence>MVPGRFIDDHIARQGIAELVRREHPEDDFALYMIDMPMAATRTFRARGRPAFSISLFLEGSGTFRIDGTPPLAFSAGDVLLFHGDQPVAGENHYHAGSRLRCLDMRLSHDRLRRLGLGDLQPALAELDGEQCRREGDTLLVALRASPPMLVLAEAIFALSTRPVVERRLLCMAHGIEILAHLAGIVTMDPGGDVPGFNTGDRRRIAHARHLLSQHHADDWTIPLLSQTVGLNQQKLKTGFRQLVGMPPHAFLRRARLLAAEGLLMQGATATEAAMAVGYTNMSHFARIFRECYGCNPSLFRARRHKDAEASGKPG</sequence>
<dbReference type="Gene3D" id="1.10.10.60">
    <property type="entry name" value="Homeodomain-like"/>
    <property type="match status" value="2"/>
</dbReference>
<dbReference type="Pfam" id="PF12833">
    <property type="entry name" value="HTH_18"/>
    <property type="match status" value="1"/>
</dbReference>
<keyword evidence="1" id="KW-0805">Transcription regulation</keyword>
<proteinExistence type="predicted"/>
<evidence type="ECO:0000313" key="7">
    <source>
        <dbReference type="Proteomes" id="UP000033203"/>
    </source>
</evidence>
<dbReference type="InterPro" id="IPR003313">
    <property type="entry name" value="AraC-bd"/>
</dbReference>
<organism evidence="6 7">
    <name type="scientific">Sphingomonas melonis</name>
    <dbReference type="NCBI Taxonomy" id="152682"/>
    <lineage>
        <taxon>Bacteria</taxon>
        <taxon>Pseudomonadati</taxon>
        <taxon>Pseudomonadota</taxon>
        <taxon>Alphaproteobacteria</taxon>
        <taxon>Sphingomonadales</taxon>
        <taxon>Sphingomonadaceae</taxon>
        <taxon>Sphingomonas</taxon>
    </lineage>
</organism>
<evidence type="ECO:0000256" key="2">
    <source>
        <dbReference type="ARBA" id="ARBA00023125"/>
    </source>
</evidence>
<evidence type="ECO:0000259" key="5">
    <source>
        <dbReference type="PROSITE" id="PS01124"/>
    </source>
</evidence>
<dbReference type="SMART" id="SM00342">
    <property type="entry name" value="HTH_ARAC"/>
    <property type="match status" value="1"/>
</dbReference>
<dbReference type="SUPFAM" id="SSF51215">
    <property type="entry name" value="Regulatory protein AraC"/>
    <property type="match status" value="1"/>
</dbReference>